<feature type="domain" description="EGF-like" evidence="4">
    <location>
        <begin position="1509"/>
        <end position="1541"/>
    </location>
</feature>
<name>F4Q941_CACFS</name>
<dbReference type="KEGG" id="dfa:DFA_10040"/>
<evidence type="ECO:0000313" key="5">
    <source>
        <dbReference type="EMBL" id="EGG15210.1"/>
    </source>
</evidence>
<evidence type="ECO:0000313" key="6">
    <source>
        <dbReference type="Proteomes" id="UP000007797"/>
    </source>
</evidence>
<dbReference type="SMART" id="SM00429">
    <property type="entry name" value="IPT"/>
    <property type="match status" value="5"/>
</dbReference>
<keyword evidence="6" id="KW-1185">Reference proteome</keyword>
<feature type="disulfide bond" evidence="2">
    <location>
        <begin position="1531"/>
        <end position="1540"/>
    </location>
</feature>
<dbReference type="OMA" id="WQFANTI"/>
<dbReference type="InterPro" id="IPR052014">
    <property type="entry name" value="Dictyostelium_Tiger"/>
</dbReference>
<evidence type="ECO:0000256" key="3">
    <source>
        <dbReference type="SAM" id="Phobius"/>
    </source>
</evidence>
<dbReference type="Gene3D" id="2.60.40.10">
    <property type="entry name" value="Immunoglobulins"/>
    <property type="match status" value="5"/>
</dbReference>
<dbReference type="GeneID" id="14867050"/>
<keyword evidence="3" id="KW-0812">Transmembrane</keyword>
<evidence type="ECO:0000256" key="2">
    <source>
        <dbReference type="PROSITE-ProRule" id="PRU00076"/>
    </source>
</evidence>
<dbReference type="InterPro" id="IPR014756">
    <property type="entry name" value="Ig_E-set"/>
</dbReference>
<dbReference type="RefSeq" id="XP_004351930.1">
    <property type="nucleotide sequence ID" value="XM_004351878.1"/>
</dbReference>
<dbReference type="InterPro" id="IPR002909">
    <property type="entry name" value="IPT_dom"/>
</dbReference>
<dbReference type="Pfam" id="PF01833">
    <property type="entry name" value="TIG"/>
    <property type="match status" value="6"/>
</dbReference>
<feature type="transmembrane region" description="Helical" evidence="3">
    <location>
        <begin position="57"/>
        <end position="74"/>
    </location>
</feature>
<keyword evidence="3" id="KW-0472">Membrane</keyword>
<keyword evidence="2" id="KW-1015">Disulfide bond</keyword>
<dbReference type="Proteomes" id="UP000007797">
    <property type="component" value="Unassembled WGS sequence"/>
</dbReference>
<sequence length="1800" mass="188470">MHIFSFEEERDEGSRRVIASVSEKSWRSVHSHPTITHQVINREAGMKQIDLLSTPKNIFLGIFLLLSCLTLVLAQTPTITSIKQDGTNIIIDGTGFGTNPAVIVLKSNIPDITTGINIVVPDTQLKIAMPSNGQDASFSVTVDGVSSNGLVAYLTPVITTCTRPPTNGGSIVYQGYYFRANYQPTALFNGTSIPITSYTSGTANLLASVTVTAPAGTGLVTLVSKTVTGYSSAPYQLWYQAPAVTSADAGANTVVISGSNLGANVAKISLVAPTYPLGTNTSIAPTAVSHTTAIFEVTNVNVLNGPAQVSVDGQMSVPFTLSFYPVINSMNSVGMSGGSNITIKGTSLYPFDSLGNALTASVTIGGNDCPILSSSMDASFTYLVCRAPAGTGTQTAIVTINGLASNNFAYTFGVPEITSIIQSNSDYGITIQGANFGPNKDVVTLTINSNAVLITSFNDTTIVGTVWATSSNGVIQVRVNTISSAPFPINFKPVITAVPVIPLTGGTVTITGRYLSMLRANGALSTMSILFNGKPASASSSTANFVASFLTVIAPSGVGANLPLTVSIDGVVSDPFLFSYDAPTISSVAQGVFPAITIFGTNFGADLSVIKVVANNGQEYVPTAFVPNGGVSFNSPADLKNGVINVRVGNQMAASNSTLILTPVLTSVNTLSLTGGNLTITGAYLNTVDYLNAPLIVSVVLGNTQLTNIQGTGSTLTCEYPTGLGGASLFLTVSIGAQSRILFVSFPAPIITSSVLTQNTTDRTVTVTGKNFGTNFGSIQVLFGVLRSVTDTTIVFVVAETVTNGPFTVKSFSQISNAVTFNATPLITSMSGAKTQGSTTTLLGKYLTSMRTNQTPTVASIQIDGGAPITSQITLQGTSLTFPLPAGTGANHTLALTIDGQIATFVFSYPTPTITSIVQESVANHYTQTISILGTSFGAVSSNVQVLFSKQPNVQCSQIVATDTLITATLPTFVLSDVITVNVSGQISSIYSQPIGPILKSITSADAEGGEIKIGGLYLNNVDAFGTPLPIAVWFPNNVPCTNVVKIADGQDMSYITCLAPPGNGINVQVTVQVVNLFDTINFAYGSPVINSVVVANDNSAVSIAGKNFGASQAGVGIFFDNTQLLTIIYVNSTFLVVPSPTAMRNALVTVKLADGRISNPVPLAIKPLITSVAKPIKTTGDQLTIVGNYLYPTRMDGSSTNVTVVIADLNQQCTNAVANGVSIICTSPQGSGVNHNVIVYIDGAQSPSSVTLSYIAPLITNIAQQGNSDNLIITGTNLGLDLAKITINNQIIATTLTSATSLSAKLTGPSKNGDIKITVDGQVSNTLPLKIKALVSSISSTSPYGGVVELVGKYLWTTRLDSTPTTISIDIGGVECTSPVAGDGNDGTKLNCTLGDASQYESDVELSIDSVYAYSTTAYYSNPPVLTSISSSFYLVSNVVTIVGNEFYPQSYVTIGGSQCSNVVVVDAQHITCLFDSNVGDNATSTLDVTISSDNSDEISFAKVFKYTLLQCLNSCSSHGTCVTSGQCQCDNGYTGADCSITYTQSLVAGDSGSVSGGKFTMFNNSMEFLLSHIQEVRQDNSIVKTIPLTKWDVYNEFGNTTVYNSSATTHNIQLYVTKHATSSIQSFIGDDLVIPSNSIKHFMTIDSFTFESTNSSLRIIYQFKSPSDIEYNCENETTKYQYDTSSSSTTIKSYSIDTPVGTMMASFSNRVEIDENYAMVSSIQAITSVDSSTPSTNGIQYIAIQVPSFGDYVEIDPIFSATSKTAPSTDACIVSSSSITTPSTIILFVVSLILLSIF</sequence>
<dbReference type="PROSITE" id="PS00022">
    <property type="entry name" value="EGF_1"/>
    <property type="match status" value="1"/>
</dbReference>
<dbReference type="CDD" id="cd00054">
    <property type="entry name" value="EGF_CA"/>
    <property type="match status" value="1"/>
</dbReference>
<keyword evidence="1" id="KW-0325">Glycoprotein</keyword>
<proteinExistence type="predicted"/>
<dbReference type="InterPro" id="IPR013783">
    <property type="entry name" value="Ig-like_fold"/>
</dbReference>
<feature type="disulfide bond" evidence="2">
    <location>
        <begin position="1513"/>
        <end position="1523"/>
    </location>
</feature>
<dbReference type="EMBL" id="GL883026">
    <property type="protein sequence ID" value="EGG15210.1"/>
    <property type="molecule type" value="Genomic_DNA"/>
</dbReference>
<organism evidence="5 6">
    <name type="scientific">Cavenderia fasciculata</name>
    <name type="common">Slime mold</name>
    <name type="synonym">Dictyostelium fasciculatum</name>
    <dbReference type="NCBI Taxonomy" id="261658"/>
    <lineage>
        <taxon>Eukaryota</taxon>
        <taxon>Amoebozoa</taxon>
        <taxon>Evosea</taxon>
        <taxon>Eumycetozoa</taxon>
        <taxon>Dictyostelia</taxon>
        <taxon>Acytosteliales</taxon>
        <taxon>Cavenderiaceae</taxon>
        <taxon>Cavenderia</taxon>
    </lineage>
</organism>
<protein>
    <recommendedName>
        <fullName evidence="4">EGF-like domain-containing protein</fullName>
    </recommendedName>
</protein>
<dbReference type="FunFam" id="2.10.25.10:FF:000001">
    <property type="entry name" value="Tenascin C"/>
    <property type="match status" value="1"/>
</dbReference>
<dbReference type="Pfam" id="PF23106">
    <property type="entry name" value="EGF_Teneurin"/>
    <property type="match status" value="1"/>
</dbReference>
<dbReference type="PANTHER" id="PTHR31341">
    <property type="entry name" value="IPT/TIG DOMAIN-CONTAINING PROTEIN-RELATED-RELATED"/>
    <property type="match status" value="1"/>
</dbReference>
<dbReference type="OrthoDB" id="24380at2759"/>
<keyword evidence="2" id="KW-0245">EGF-like domain</keyword>
<dbReference type="PROSITE" id="PS50026">
    <property type="entry name" value="EGF_3"/>
    <property type="match status" value="1"/>
</dbReference>
<dbReference type="SUPFAM" id="SSF81296">
    <property type="entry name" value="E set domains"/>
    <property type="match status" value="4"/>
</dbReference>
<evidence type="ECO:0000259" key="4">
    <source>
        <dbReference type="PROSITE" id="PS50026"/>
    </source>
</evidence>
<keyword evidence="3" id="KW-1133">Transmembrane helix</keyword>
<accession>F4Q941</accession>
<dbReference type="STRING" id="1054147.F4Q941"/>
<comment type="caution">
    <text evidence="2">Lacks conserved residue(s) required for the propagation of feature annotation.</text>
</comment>
<dbReference type="Gene3D" id="2.10.25.10">
    <property type="entry name" value="Laminin"/>
    <property type="match status" value="1"/>
</dbReference>
<dbReference type="InterPro" id="IPR000742">
    <property type="entry name" value="EGF"/>
</dbReference>
<dbReference type="PROSITE" id="PS01186">
    <property type="entry name" value="EGF_2"/>
    <property type="match status" value="1"/>
</dbReference>
<gene>
    <name evidence="5" type="ORF">DFA_10040</name>
</gene>
<reference evidence="6" key="1">
    <citation type="journal article" date="2011" name="Genome Res.">
        <title>Phylogeny-wide analysis of social amoeba genomes highlights ancient origins for complex intercellular communication.</title>
        <authorList>
            <person name="Heidel A.J."/>
            <person name="Lawal H.M."/>
            <person name="Felder M."/>
            <person name="Schilde C."/>
            <person name="Helps N.R."/>
            <person name="Tunggal B."/>
            <person name="Rivero F."/>
            <person name="John U."/>
            <person name="Schleicher M."/>
            <person name="Eichinger L."/>
            <person name="Platzer M."/>
            <person name="Noegel A.A."/>
            <person name="Schaap P."/>
            <person name="Gloeckner G."/>
        </authorList>
    </citation>
    <scope>NUCLEOTIDE SEQUENCE [LARGE SCALE GENOMIC DNA]</scope>
    <source>
        <strain evidence="6">SH3</strain>
    </source>
</reference>
<evidence type="ECO:0000256" key="1">
    <source>
        <dbReference type="ARBA" id="ARBA00023180"/>
    </source>
</evidence>